<keyword evidence="2" id="KW-1185">Reference proteome</keyword>
<sequence>MKKVLTTLITITVMNLPISCVMYDCGSSGPVESRVKELTATIGSYGTDNFNTTMSTSFDQTAVRMQVTENEYLKAYAPMPSGLSFINSAYACDPVILGPSQRITRLEITSTEPVFSNNTEYKPGTSLNALFHIANRNEIDIEAFLVEQNEARAIFGELGDEVIFMLKNAPDASINLKLQVEIEF</sequence>
<evidence type="ECO:0000313" key="1">
    <source>
        <dbReference type="EMBL" id="MTI23358.1"/>
    </source>
</evidence>
<dbReference type="RefSeq" id="WP_155168519.1">
    <property type="nucleotide sequence ID" value="NZ_SMLW01000097.1"/>
</dbReference>
<dbReference type="Proteomes" id="UP000798808">
    <property type="component" value="Unassembled WGS sequence"/>
</dbReference>
<evidence type="ECO:0000313" key="2">
    <source>
        <dbReference type="Proteomes" id="UP000798808"/>
    </source>
</evidence>
<proteinExistence type="predicted"/>
<feature type="non-terminal residue" evidence="1">
    <location>
        <position position="184"/>
    </location>
</feature>
<gene>
    <name evidence="1" type="ORF">E1163_00170</name>
</gene>
<dbReference type="EMBL" id="SMLW01000097">
    <property type="protein sequence ID" value="MTI23358.1"/>
    <property type="molecule type" value="Genomic_DNA"/>
</dbReference>
<name>A0ABW9RIU5_9BACT</name>
<protein>
    <submittedName>
        <fullName evidence="1">Uncharacterized protein</fullName>
    </submittedName>
</protein>
<organism evidence="1 2">
    <name type="scientific">Fulvivirga kasyanovii</name>
    <dbReference type="NCBI Taxonomy" id="396812"/>
    <lineage>
        <taxon>Bacteria</taxon>
        <taxon>Pseudomonadati</taxon>
        <taxon>Bacteroidota</taxon>
        <taxon>Cytophagia</taxon>
        <taxon>Cytophagales</taxon>
        <taxon>Fulvivirgaceae</taxon>
        <taxon>Fulvivirga</taxon>
    </lineage>
</organism>
<reference evidence="1 2" key="1">
    <citation type="submission" date="2019-02" db="EMBL/GenBank/DDBJ databases">
        <authorList>
            <person name="Goldberg S.R."/>
            <person name="Haltli B.A."/>
            <person name="Correa H."/>
            <person name="Russell K.G."/>
        </authorList>
    </citation>
    <scope>NUCLEOTIDE SEQUENCE [LARGE SCALE GENOMIC DNA]</scope>
    <source>
        <strain evidence="1 2">JCM 16186</strain>
    </source>
</reference>
<accession>A0ABW9RIU5</accession>
<comment type="caution">
    <text evidence="1">The sequence shown here is derived from an EMBL/GenBank/DDBJ whole genome shotgun (WGS) entry which is preliminary data.</text>
</comment>